<dbReference type="Pfam" id="PF09734">
    <property type="entry name" value="Tau95"/>
    <property type="match status" value="1"/>
</dbReference>
<evidence type="ECO:0008006" key="9">
    <source>
        <dbReference type="Google" id="ProtNLM"/>
    </source>
</evidence>
<dbReference type="InParanoid" id="E3M8D8"/>
<dbReference type="FunCoup" id="E3M8D8">
    <property type="interactions" value="1869"/>
</dbReference>
<reference evidence="7" key="1">
    <citation type="submission" date="2007-07" db="EMBL/GenBank/DDBJ databases">
        <title>PCAP assembly of the Caenorhabditis remanei genome.</title>
        <authorList>
            <consortium name="The Caenorhabditis remanei Sequencing Consortium"/>
            <person name="Wilson R.K."/>
        </authorList>
    </citation>
    <scope>NUCLEOTIDE SEQUENCE [LARGE SCALE GENOMIC DNA]</scope>
    <source>
        <strain evidence="7">PB4641</strain>
    </source>
</reference>
<evidence type="ECO:0000256" key="4">
    <source>
        <dbReference type="ARBA" id="ARBA00023242"/>
    </source>
</evidence>
<dbReference type="InterPro" id="IPR019136">
    <property type="entry name" value="TF_IIIC_su-5_HTH"/>
</dbReference>
<gene>
    <name evidence="7" type="ORF">CRE_13264</name>
</gene>
<keyword evidence="2" id="KW-0238">DNA-binding</keyword>
<name>E3M8D8_CAERE</name>
<dbReference type="GO" id="GO:0006384">
    <property type="term" value="P:transcription initiation at RNA polymerase III promoter"/>
    <property type="evidence" value="ECO:0007669"/>
    <property type="project" value="InterPro"/>
</dbReference>
<evidence type="ECO:0000313" key="8">
    <source>
        <dbReference type="Proteomes" id="UP000008281"/>
    </source>
</evidence>
<evidence type="ECO:0000256" key="2">
    <source>
        <dbReference type="ARBA" id="ARBA00023125"/>
    </source>
</evidence>
<dbReference type="EMBL" id="DS268428">
    <property type="protein sequence ID" value="EFO94350.1"/>
    <property type="molecule type" value="Genomic_DNA"/>
</dbReference>
<proteinExistence type="predicted"/>
<dbReference type="PANTHER" id="PTHR13230">
    <property type="entry name" value="GENERAL TRANSCRIPTION FACTOR IIIC, POLYPEPTIDE 5"/>
    <property type="match status" value="1"/>
</dbReference>
<dbReference type="OMA" id="PPEYFVR"/>
<dbReference type="FunFam" id="3.30.200.160:FF:000002">
    <property type="entry name" value="Transcription factor IIIC, subunit 5"/>
    <property type="match status" value="1"/>
</dbReference>
<dbReference type="PANTHER" id="PTHR13230:SF5">
    <property type="entry name" value="GENERAL TRANSCRIPTION FACTOR 3C POLYPEPTIDE 5"/>
    <property type="match status" value="1"/>
</dbReference>
<dbReference type="eggNOG" id="KOG2473">
    <property type="taxonomic scope" value="Eukaryota"/>
</dbReference>
<dbReference type="GO" id="GO:0001003">
    <property type="term" value="F:RNA polymerase III type 2 promoter sequence-specific DNA binding"/>
    <property type="evidence" value="ECO:0007669"/>
    <property type="project" value="TreeGrafter"/>
</dbReference>
<protein>
    <recommendedName>
        <fullName evidence="9">Transcription factor IIIC subunit 5 HTH domain-containing protein</fullName>
    </recommendedName>
</protein>
<keyword evidence="3" id="KW-0804">Transcription</keyword>
<evidence type="ECO:0000259" key="6">
    <source>
        <dbReference type="Pfam" id="PF17682"/>
    </source>
</evidence>
<dbReference type="Pfam" id="PF17682">
    <property type="entry name" value="Tau95_N"/>
    <property type="match status" value="1"/>
</dbReference>
<dbReference type="OrthoDB" id="5598268at2759"/>
<keyword evidence="4" id="KW-0539">Nucleus</keyword>
<dbReference type="GO" id="GO:0005634">
    <property type="term" value="C:nucleus"/>
    <property type="evidence" value="ECO:0007669"/>
    <property type="project" value="UniProtKB-SubCell"/>
</dbReference>
<dbReference type="AlphaFoldDB" id="E3M8D8"/>
<dbReference type="Proteomes" id="UP000008281">
    <property type="component" value="Unassembled WGS sequence"/>
</dbReference>
<organism evidence="8">
    <name type="scientific">Caenorhabditis remanei</name>
    <name type="common">Caenorhabditis vulgaris</name>
    <dbReference type="NCBI Taxonomy" id="31234"/>
    <lineage>
        <taxon>Eukaryota</taxon>
        <taxon>Metazoa</taxon>
        <taxon>Ecdysozoa</taxon>
        <taxon>Nematoda</taxon>
        <taxon>Chromadorea</taxon>
        <taxon>Rhabditida</taxon>
        <taxon>Rhabditina</taxon>
        <taxon>Rhabditomorpha</taxon>
        <taxon>Rhabditoidea</taxon>
        <taxon>Rhabditidae</taxon>
        <taxon>Peloderinae</taxon>
        <taxon>Caenorhabditis</taxon>
    </lineage>
</organism>
<dbReference type="InterPro" id="IPR042536">
    <property type="entry name" value="TFIIIC_tauA_Sfc1"/>
</dbReference>
<sequence>MDKKMEDFLNFVQPKKEEPKQFILIKYPGIVQDVDKALQTMGGLQLISQSHLNNHSLELSHTPNNPYTSRIMAERKTQDNVSSGTLHLVMKVRRKKSNPKKMKTKFLGLINTVYSFDVMCDFQYLPLKKRIGTDGFDDLIPRLIPTDMSSALSWWDQTQSLPTPLFLPPYQFSRYLTPSTKILGRETDHTEKTRRAVRSGYGQNLRVERKALSVTVMANDEFPLEPSTEAVEEAHFRCKHDEPHRLLKELFNERPMWTRIGLLYRTRIDDSLLRSILQKYAFYIQSGPWGRLWCRFGYDPRKDKEGGLYQTLMVSFRQHGSIPERQRLKVSSDRAQTINQNGDANGKIQSLLFAARSPTLRKRTARNVKPIFSEPVSYTYEQGKLPRVRQMWYCVMDVQLPKAVEELVGMVETQAMPTEEEVREKGWLPPNLLDRIRDLIKEDVAKTSKELEGSMSMNGEEDFI</sequence>
<comment type="subcellular location">
    <subcellularLocation>
        <location evidence="1">Nucleus</location>
    </subcellularLocation>
</comment>
<evidence type="ECO:0000256" key="3">
    <source>
        <dbReference type="ARBA" id="ARBA00023163"/>
    </source>
</evidence>
<dbReference type="GO" id="GO:0000127">
    <property type="term" value="C:transcription factor TFIIIC complex"/>
    <property type="evidence" value="ECO:0007669"/>
    <property type="project" value="InterPro"/>
</dbReference>
<dbReference type="InterPro" id="IPR040454">
    <property type="entry name" value="TF_IIIC_Tfc1/Sfc1"/>
</dbReference>
<accession>E3M8D8</accession>
<dbReference type="HOGENOM" id="CLU_026463_0_0_1"/>
<dbReference type="Gene3D" id="3.30.200.160">
    <property type="entry name" value="TFIIIC, subcomplex tauA, subunit Sfc1, barrel domain"/>
    <property type="match status" value="1"/>
</dbReference>
<evidence type="ECO:0000259" key="5">
    <source>
        <dbReference type="Pfam" id="PF09734"/>
    </source>
</evidence>
<feature type="domain" description="Transcription factor IIIC subunit 5 HTH" evidence="5">
    <location>
        <begin position="166"/>
        <end position="314"/>
    </location>
</feature>
<dbReference type="InterPro" id="IPR041499">
    <property type="entry name" value="Tfc1/Sfc1_N"/>
</dbReference>
<evidence type="ECO:0000313" key="7">
    <source>
        <dbReference type="EMBL" id="EFO94350.1"/>
    </source>
</evidence>
<dbReference type="GO" id="GO:0001002">
    <property type="term" value="F:RNA polymerase III type 1 promoter sequence-specific DNA binding"/>
    <property type="evidence" value="ECO:0007669"/>
    <property type="project" value="TreeGrafter"/>
</dbReference>
<evidence type="ECO:0000256" key="1">
    <source>
        <dbReference type="ARBA" id="ARBA00004123"/>
    </source>
</evidence>
<feature type="domain" description="Transcription factor IIIC subunit Tfc1/Sfc1 triple barrel" evidence="6">
    <location>
        <begin position="24"/>
        <end position="125"/>
    </location>
</feature>
<dbReference type="STRING" id="31234.E3M8D8"/>
<keyword evidence="8" id="KW-1185">Reference proteome</keyword>